<sequence length="94" mass="10746">MPAPKARKGMETPPTRVTPARQAKRKREEADVDSLVTKLPKKSDEDDVTRDHLAAFHEDLRTTGKGDDWSEAHQKLYDYLKEGVHSTRAQIPYM</sequence>
<accession>A0A8S8ZQF5</accession>
<name>A0A8S8ZQF5_SORMA</name>
<proteinExistence type="predicted"/>
<dbReference type="AlphaFoldDB" id="A0A8S8ZQF5"/>
<dbReference type="VEuPathDB" id="FungiDB:SMAC_02027"/>
<dbReference type="Proteomes" id="UP000433876">
    <property type="component" value="Unassembled WGS sequence"/>
</dbReference>
<reference evidence="2 3" key="1">
    <citation type="submission" date="2017-07" db="EMBL/GenBank/DDBJ databases">
        <title>Genome sequence of the Sordaria macrospora wild type strain R19027.</title>
        <authorList>
            <person name="Nowrousian M."/>
            <person name="Teichert I."/>
            <person name="Kueck U."/>
        </authorList>
    </citation>
    <scope>NUCLEOTIDE SEQUENCE [LARGE SCALE GENOMIC DNA]</scope>
    <source>
        <strain evidence="2 3">R19027</strain>
        <tissue evidence="2">Mycelium</tissue>
    </source>
</reference>
<protein>
    <submittedName>
        <fullName evidence="2">Uncharacterized protein</fullName>
    </submittedName>
</protein>
<comment type="caution">
    <text evidence="2">The sequence shown here is derived from an EMBL/GenBank/DDBJ whole genome shotgun (WGS) entry which is preliminary data.</text>
</comment>
<gene>
    <name evidence="2" type="ORF">SMACR_02027</name>
</gene>
<evidence type="ECO:0000313" key="3">
    <source>
        <dbReference type="Proteomes" id="UP000433876"/>
    </source>
</evidence>
<feature type="region of interest" description="Disordered" evidence="1">
    <location>
        <begin position="1"/>
        <end position="47"/>
    </location>
</feature>
<evidence type="ECO:0000256" key="1">
    <source>
        <dbReference type="SAM" id="MobiDB-lite"/>
    </source>
</evidence>
<organism evidence="2 3">
    <name type="scientific">Sordaria macrospora</name>
    <dbReference type="NCBI Taxonomy" id="5147"/>
    <lineage>
        <taxon>Eukaryota</taxon>
        <taxon>Fungi</taxon>
        <taxon>Dikarya</taxon>
        <taxon>Ascomycota</taxon>
        <taxon>Pezizomycotina</taxon>
        <taxon>Sordariomycetes</taxon>
        <taxon>Sordariomycetidae</taxon>
        <taxon>Sordariales</taxon>
        <taxon>Sordariaceae</taxon>
        <taxon>Sordaria</taxon>
    </lineage>
</organism>
<dbReference type="EMBL" id="NMPR01000045">
    <property type="protein sequence ID" value="KAA8632974.1"/>
    <property type="molecule type" value="Genomic_DNA"/>
</dbReference>
<evidence type="ECO:0000313" key="2">
    <source>
        <dbReference type="EMBL" id="KAA8632974.1"/>
    </source>
</evidence>